<dbReference type="OrthoDB" id="1431247at2759"/>
<reference evidence="6 7" key="1">
    <citation type="journal article" date="2017" name="BMC Genomics">
        <title>Whole-genome assembly of Babesia ovata and comparative genomics between closely related pathogens.</title>
        <authorList>
            <person name="Yamagishi J."/>
            <person name="Asada M."/>
            <person name="Hakimi H."/>
            <person name="Tanaka T.Q."/>
            <person name="Sugimoto C."/>
            <person name="Kawazu S."/>
        </authorList>
    </citation>
    <scope>NUCLEOTIDE SEQUENCE [LARGE SCALE GENOMIC DNA]</scope>
    <source>
        <strain evidence="6 7">Miyake</strain>
    </source>
</reference>
<dbReference type="Gene3D" id="2.60.40.790">
    <property type="match status" value="1"/>
</dbReference>
<dbReference type="AlphaFoldDB" id="A0A2H6KHI9"/>
<organism evidence="6 7">
    <name type="scientific">Babesia ovata</name>
    <dbReference type="NCBI Taxonomy" id="189622"/>
    <lineage>
        <taxon>Eukaryota</taxon>
        <taxon>Sar</taxon>
        <taxon>Alveolata</taxon>
        <taxon>Apicomplexa</taxon>
        <taxon>Aconoidasida</taxon>
        <taxon>Piroplasmida</taxon>
        <taxon>Babesiidae</taxon>
        <taxon>Babesia</taxon>
    </lineage>
</organism>
<dbReference type="CDD" id="cd06464">
    <property type="entry name" value="ACD_sHsps-like"/>
    <property type="match status" value="1"/>
</dbReference>
<dbReference type="RefSeq" id="XP_028868684.1">
    <property type="nucleotide sequence ID" value="XM_029012851.1"/>
</dbReference>
<dbReference type="Proteomes" id="UP000236319">
    <property type="component" value="Unassembled WGS sequence"/>
</dbReference>
<dbReference type="PROSITE" id="PS01031">
    <property type="entry name" value="SHSP"/>
    <property type="match status" value="1"/>
</dbReference>
<keyword evidence="1 6" id="KW-0346">Stress response</keyword>
<comment type="similarity">
    <text evidence="2 3">Belongs to the small heat shock protein (HSP20) family.</text>
</comment>
<comment type="caution">
    <text evidence="6">The sequence shown here is derived from an EMBL/GenBank/DDBJ whole genome shotgun (WGS) entry which is preliminary data.</text>
</comment>
<gene>
    <name evidence="6" type="ORF">BOVATA_039340</name>
</gene>
<evidence type="ECO:0000259" key="5">
    <source>
        <dbReference type="PROSITE" id="PS01031"/>
    </source>
</evidence>
<name>A0A2H6KHI9_9APIC</name>
<dbReference type="GO" id="GO:0009408">
    <property type="term" value="P:response to heat"/>
    <property type="evidence" value="ECO:0007669"/>
    <property type="project" value="InterPro"/>
</dbReference>
<feature type="compositionally biased region" description="Basic and acidic residues" evidence="4">
    <location>
        <begin position="196"/>
        <end position="213"/>
    </location>
</feature>
<evidence type="ECO:0000313" key="6">
    <source>
        <dbReference type="EMBL" id="GBE62441.1"/>
    </source>
</evidence>
<evidence type="ECO:0000256" key="1">
    <source>
        <dbReference type="ARBA" id="ARBA00023016"/>
    </source>
</evidence>
<dbReference type="PANTHER" id="PTHR46733:SF4">
    <property type="entry name" value="HEAT SHOCK PROTEIN 21, CHLOROPLASTIC"/>
    <property type="match status" value="1"/>
</dbReference>
<dbReference type="Pfam" id="PF00011">
    <property type="entry name" value="HSP20"/>
    <property type="match status" value="1"/>
</dbReference>
<dbReference type="SUPFAM" id="SSF49764">
    <property type="entry name" value="HSP20-like chaperones"/>
    <property type="match status" value="1"/>
</dbReference>
<dbReference type="GeneID" id="39876211"/>
<dbReference type="InterPro" id="IPR008978">
    <property type="entry name" value="HSP20-like_chaperone"/>
</dbReference>
<dbReference type="EMBL" id="BDSA01000005">
    <property type="protein sequence ID" value="GBE62441.1"/>
    <property type="molecule type" value="Genomic_DNA"/>
</dbReference>
<dbReference type="InterPro" id="IPR044587">
    <property type="entry name" value="HSP21-like"/>
</dbReference>
<evidence type="ECO:0000313" key="7">
    <source>
        <dbReference type="Proteomes" id="UP000236319"/>
    </source>
</evidence>
<dbReference type="InterPro" id="IPR002068">
    <property type="entry name" value="A-crystallin/Hsp20_dom"/>
</dbReference>
<evidence type="ECO:0000256" key="3">
    <source>
        <dbReference type="RuleBase" id="RU003616"/>
    </source>
</evidence>
<feature type="domain" description="SHSP" evidence="5">
    <location>
        <begin position="216"/>
        <end position="313"/>
    </location>
</feature>
<evidence type="ECO:0000256" key="2">
    <source>
        <dbReference type="PROSITE-ProRule" id="PRU00285"/>
    </source>
</evidence>
<dbReference type="VEuPathDB" id="PiroplasmaDB:BOVATA_039340"/>
<dbReference type="PANTHER" id="PTHR46733">
    <property type="entry name" value="26.5 KDA HEAT SHOCK PROTEIN, MITOCHONDRIAL"/>
    <property type="match status" value="1"/>
</dbReference>
<sequence length="313" mass="35755">MSDWVVTEEKNVPIDHISRRRSFPVRPPPLRIYNPIKVIGFDGNIHVPKYRFWNPFMPENVLRAAYVPVVAHPFGDRTKTHQCRSDNVMSSIHNLHSVFDAVERQMDAWSRWILGDPVHASTTAGALRDAHSLTDFMNVGRRLFNTWDNHLEPVNDAHQHARDHSSRYYDNASAASEDLRNYRIATDRANQAIEDIHSRLESNDDRDYNDSRGELLPVRHSGSGSGQSDDMKYYKMTFHLPVLNEEDVKVSIREGVLTVRADADEVASDDNHSVARRSQRFHHTVRLPANAEVRLATAKFANGTLTVKIPLMC</sequence>
<protein>
    <submittedName>
        <fullName evidence="6">Heat shock hsp20, putative</fullName>
    </submittedName>
</protein>
<evidence type="ECO:0000256" key="4">
    <source>
        <dbReference type="SAM" id="MobiDB-lite"/>
    </source>
</evidence>
<keyword evidence="7" id="KW-1185">Reference proteome</keyword>
<proteinExistence type="inferred from homology"/>
<feature type="region of interest" description="Disordered" evidence="4">
    <location>
        <begin position="196"/>
        <end position="228"/>
    </location>
</feature>
<accession>A0A2H6KHI9</accession>